<dbReference type="InterPro" id="IPR049256">
    <property type="entry name" value="Get5_C"/>
</dbReference>
<dbReference type="InterPro" id="IPR024737">
    <property type="entry name" value="Get5_N"/>
</dbReference>
<feature type="compositionally biased region" description="Basic and acidic residues" evidence="1">
    <location>
        <begin position="176"/>
        <end position="188"/>
    </location>
</feature>
<dbReference type="GeneID" id="25370123"/>
<dbReference type="Gene3D" id="1.10.286.70">
    <property type="entry name" value="Get5 dimerization domain"/>
    <property type="match status" value="1"/>
</dbReference>
<feature type="compositionally biased region" description="Basic and acidic residues" evidence="1">
    <location>
        <begin position="14"/>
        <end position="31"/>
    </location>
</feature>
<feature type="domain" description="Get5 C-terminal" evidence="3">
    <location>
        <begin position="189"/>
        <end position="227"/>
    </location>
</feature>
<evidence type="ECO:0000313" key="4">
    <source>
        <dbReference type="EMBL" id="KEQ96002.1"/>
    </source>
</evidence>
<proteinExistence type="predicted"/>
<organism evidence="4 5">
    <name type="scientific">Aureobasidium subglaciale (strain EXF-2481)</name>
    <name type="common">Aureobasidium pullulans var. subglaciale</name>
    <dbReference type="NCBI Taxonomy" id="1043005"/>
    <lineage>
        <taxon>Eukaryota</taxon>
        <taxon>Fungi</taxon>
        <taxon>Dikarya</taxon>
        <taxon>Ascomycota</taxon>
        <taxon>Pezizomycotina</taxon>
        <taxon>Dothideomycetes</taxon>
        <taxon>Dothideomycetidae</taxon>
        <taxon>Dothideales</taxon>
        <taxon>Saccotheciaceae</taxon>
        <taxon>Aureobasidium</taxon>
    </lineage>
</organism>
<dbReference type="InParanoid" id="A0A074YPJ6"/>
<dbReference type="HOGENOM" id="CLU_075131_0_0_1"/>
<feature type="domain" description="Get5 N-terminal" evidence="2">
    <location>
        <begin position="6"/>
        <end position="140"/>
    </location>
</feature>
<evidence type="ECO:0000259" key="2">
    <source>
        <dbReference type="Pfam" id="PF12754"/>
    </source>
</evidence>
<evidence type="ECO:0000313" key="5">
    <source>
        <dbReference type="Proteomes" id="UP000030641"/>
    </source>
</evidence>
<feature type="region of interest" description="Disordered" evidence="1">
    <location>
        <begin position="1"/>
        <end position="77"/>
    </location>
</feature>
<evidence type="ECO:0000259" key="3">
    <source>
        <dbReference type="Pfam" id="PF17183"/>
    </source>
</evidence>
<dbReference type="OrthoDB" id="5366541at2759"/>
<evidence type="ECO:0000256" key="1">
    <source>
        <dbReference type="SAM" id="MobiDB-lite"/>
    </source>
</evidence>
<dbReference type="EMBL" id="KL584757">
    <property type="protein sequence ID" value="KEQ96002.1"/>
    <property type="molecule type" value="Genomic_DNA"/>
</dbReference>
<dbReference type="AlphaFoldDB" id="A0A074YPJ6"/>
<protein>
    <recommendedName>
        <fullName evidence="6">Ubiquitin-like domain-containing protein</fullName>
    </recommendedName>
</protein>
<reference evidence="4 5" key="1">
    <citation type="journal article" date="2014" name="BMC Genomics">
        <title>Genome sequencing of four Aureobasidium pullulans varieties: biotechnological potential, stress tolerance, and description of new species.</title>
        <authorList>
            <person name="Gostin Ar C."/>
            <person name="Ohm R.A."/>
            <person name="Kogej T."/>
            <person name="Sonjak S."/>
            <person name="Turk M."/>
            <person name="Zajc J."/>
            <person name="Zalar P."/>
            <person name="Grube M."/>
            <person name="Sun H."/>
            <person name="Han J."/>
            <person name="Sharma A."/>
            <person name="Chiniquy J."/>
            <person name="Ngan C.Y."/>
            <person name="Lipzen A."/>
            <person name="Barry K."/>
            <person name="Grigoriev I.V."/>
            <person name="Gunde-Cimerman N."/>
        </authorList>
    </citation>
    <scope>NUCLEOTIDE SEQUENCE [LARGE SCALE GENOMIC DNA]</scope>
    <source>
        <strain evidence="4 5">EXF-2481</strain>
    </source>
</reference>
<evidence type="ECO:0008006" key="6">
    <source>
        <dbReference type="Google" id="ProtNLM"/>
    </source>
</evidence>
<name>A0A074YPJ6_AURSE</name>
<gene>
    <name evidence="4" type="ORF">AUEXF2481DRAFT_656600</name>
</gene>
<dbReference type="Pfam" id="PF17183">
    <property type="entry name" value="Get5_C"/>
    <property type="match status" value="1"/>
</dbReference>
<dbReference type="Proteomes" id="UP000030641">
    <property type="component" value="Unassembled WGS sequence"/>
</dbReference>
<dbReference type="STRING" id="1043005.A0A074YPJ6"/>
<feature type="region of interest" description="Disordered" evidence="1">
    <location>
        <begin position="143"/>
        <end position="188"/>
    </location>
</feature>
<dbReference type="Pfam" id="PF12754">
    <property type="entry name" value="Get5_N"/>
    <property type="match status" value="1"/>
</dbReference>
<keyword evidence="5" id="KW-1185">Reference proteome</keyword>
<accession>A0A074YPJ6</accession>
<sequence length="229" mass="25184">MSETMFAQALMSGLEKRPSRLSSDHVSDPRKYPAQAPYTLPKPVHPFPRRQRPSAGQQSQSVNVSLKPLKGSDNLDLPNQSINTTVLDLKAQYADKFSLDKTKIKVLLNKRPCADLKTLKDILADPLPAKADFSIMLLAGASTPSQASTPVPASPVVKPEESQKLPPDSAPLSEHAQAEAEALPHAHDNAAQMLKSDEFWADLKDFLVQRLRDESQGERLTRLFRQASA</sequence>
<dbReference type="OMA" id="YILPRMP"/>
<feature type="compositionally biased region" description="Polar residues" evidence="1">
    <location>
        <begin position="54"/>
        <end position="64"/>
    </location>
</feature>
<dbReference type="RefSeq" id="XP_013344712.1">
    <property type="nucleotide sequence ID" value="XM_013489258.1"/>
</dbReference>